<gene>
    <name evidence="1" type="ORF">C6V83_10860</name>
</gene>
<dbReference type="KEGG" id="git:C6V83_10860"/>
<keyword evidence="2" id="KW-1185">Reference proteome</keyword>
<evidence type="ECO:0000313" key="2">
    <source>
        <dbReference type="Proteomes" id="UP000239814"/>
    </source>
</evidence>
<reference evidence="1 2" key="1">
    <citation type="submission" date="2018-03" db="EMBL/GenBank/DDBJ databases">
        <title>Characteristics and genome of n-alkane degrading marine bacteria Gordonia iterans isolated from crude oil contaminated in Tae-an, South Korea.</title>
        <authorList>
            <person name="Lee S.-S."/>
            <person name="Kim H."/>
        </authorList>
    </citation>
    <scope>NUCLEOTIDE SEQUENCE [LARGE SCALE GENOMIC DNA]</scope>
    <source>
        <strain evidence="1 2">Co17</strain>
    </source>
</reference>
<accession>A0A2S0KG83</accession>
<organism evidence="1 2">
    <name type="scientific">Gordonia iterans</name>
    <dbReference type="NCBI Taxonomy" id="1004901"/>
    <lineage>
        <taxon>Bacteria</taxon>
        <taxon>Bacillati</taxon>
        <taxon>Actinomycetota</taxon>
        <taxon>Actinomycetes</taxon>
        <taxon>Mycobacteriales</taxon>
        <taxon>Gordoniaceae</taxon>
        <taxon>Gordonia</taxon>
    </lineage>
</organism>
<dbReference type="RefSeq" id="WP_105942413.1">
    <property type="nucleotide sequence ID" value="NZ_CP027433.1"/>
</dbReference>
<dbReference type="OrthoDB" id="2284173at2"/>
<protein>
    <submittedName>
        <fullName evidence="1">Uncharacterized protein</fullName>
    </submittedName>
</protein>
<evidence type="ECO:0000313" key="1">
    <source>
        <dbReference type="EMBL" id="AVM00697.1"/>
    </source>
</evidence>
<sequence length="71" mass="7945">MSNQHLNIAGLINGRRVTRDEILSWEAKRIPKAARKIGPPVPLGDFTRQKEAFCDSKLELAPDEIRQPPGP</sequence>
<proteinExistence type="predicted"/>
<name>A0A2S0KG83_9ACTN</name>
<dbReference type="Proteomes" id="UP000239814">
    <property type="component" value="Chromosome"/>
</dbReference>
<dbReference type="EMBL" id="CP027433">
    <property type="protein sequence ID" value="AVM00697.1"/>
    <property type="molecule type" value="Genomic_DNA"/>
</dbReference>
<dbReference type="AlphaFoldDB" id="A0A2S0KG83"/>